<sequence>MAQCSASPVPIQKVDKFSLMQCPKNNLEQKQMEGIPYASVVGSLMYAQTCTRPDINFAVGMFGRYQKNPGLDQWKAAKKVLRYLQGTKEHMLTYRRSNHLEAIGYSDSDFAGCVDTRKSTFGYLYLLAGGAISWKSAK</sequence>
<reference evidence="2" key="2">
    <citation type="submission" date="2025-08" db="UniProtKB">
        <authorList>
            <consortium name="RefSeq"/>
        </authorList>
    </citation>
    <scope>IDENTIFICATION</scope>
    <source>
        <tissue evidence="2">Whole plant</tissue>
    </source>
</reference>
<dbReference type="PANTHER" id="PTHR11439">
    <property type="entry name" value="GAG-POL-RELATED RETROTRANSPOSON"/>
    <property type="match status" value="1"/>
</dbReference>
<dbReference type="Proteomes" id="UP000515211">
    <property type="component" value="Chromosome 9"/>
</dbReference>
<name>A0A9C6TKB9_ARADU</name>
<dbReference type="KEGG" id="adu:127741608"/>
<reference evidence="1" key="1">
    <citation type="journal article" date="2016" name="Nat. Genet.">
        <title>The genome sequences of Arachis duranensis and Arachis ipaensis, the diploid ancestors of cultivated peanut.</title>
        <authorList>
            <person name="Bertioli D.J."/>
            <person name="Cannon S.B."/>
            <person name="Froenicke L."/>
            <person name="Huang G."/>
            <person name="Farmer A.D."/>
            <person name="Cannon E.K."/>
            <person name="Liu X."/>
            <person name="Gao D."/>
            <person name="Clevenger J."/>
            <person name="Dash S."/>
            <person name="Ren L."/>
            <person name="Moretzsohn M.C."/>
            <person name="Shirasawa K."/>
            <person name="Huang W."/>
            <person name="Vidigal B."/>
            <person name="Abernathy B."/>
            <person name="Chu Y."/>
            <person name="Niederhuth C.E."/>
            <person name="Umale P."/>
            <person name="Araujo A.C."/>
            <person name="Kozik A."/>
            <person name="Kim K.D."/>
            <person name="Burow M.D."/>
            <person name="Varshney R.K."/>
            <person name="Wang X."/>
            <person name="Zhang X."/>
            <person name="Barkley N."/>
            <person name="Guimaraes P.M."/>
            <person name="Isobe S."/>
            <person name="Guo B."/>
            <person name="Liao B."/>
            <person name="Stalker H.T."/>
            <person name="Schmitz R.J."/>
            <person name="Scheffler B.E."/>
            <person name="Leal-Bertioli S.C."/>
            <person name="Xun X."/>
            <person name="Jackson S.A."/>
            <person name="Michelmore R."/>
            <person name="Ozias-Akins P."/>
        </authorList>
    </citation>
    <scope>NUCLEOTIDE SEQUENCE [LARGE SCALE GENOMIC DNA]</scope>
    <source>
        <strain evidence="1">cv. V14167</strain>
    </source>
</reference>
<organism evidence="1 2">
    <name type="scientific">Arachis duranensis</name>
    <name type="common">Wild peanut</name>
    <dbReference type="NCBI Taxonomy" id="130453"/>
    <lineage>
        <taxon>Eukaryota</taxon>
        <taxon>Viridiplantae</taxon>
        <taxon>Streptophyta</taxon>
        <taxon>Embryophyta</taxon>
        <taxon>Tracheophyta</taxon>
        <taxon>Spermatophyta</taxon>
        <taxon>Magnoliopsida</taxon>
        <taxon>eudicotyledons</taxon>
        <taxon>Gunneridae</taxon>
        <taxon>Pentapetalae</taxon>
        <taxon>rosids</taxon>
        <taxon>fabids</taxon>
        <taxon>Fabales</taxon>
        <taxon>Fabaceae</taxon>
        <taxon>Papilionoideae</taxon>
        <taxon>50 kb inversion clade</taxon>
        <taxon>dalbergioids sensu lato</taxon>
        <taxon>Dalbergieae</taxon>
        <taxon>Pterocarpus clade</taxon>
        <taxon>Arachis</taxon>
    </lineage>
</organism>
<proteinExistence type="predicted"/>
<dbReference type="PANTHER" id="PTHR11439:SF467">
    <property type="entry name" value="INTEGRASE CATALYTIC DOMAIN-CONTAINING PROTEIN"/>
    <property type="match status" value="1"/>
</dbReference>
<dbReference type="AlphaFoldDB" id="A0A9C6TKB9"/>
<dbReference type="GeneID" id="127741608"/>
<dbReference type="RefSeq" id="XP_052110338.1">
    <property type="nucleotide sequence ID" value="XM_052254378.1"/>
</dbReference>
<accession>A0A9C6TKB9</accession>
<evidence type="ECO:0000313" key="2">
    <source>
        <dbReference type="RefSeq" id="XP_052110338.1"/>
    </source>
</evidence>
<keyword evidence="1" id="KW-1185">Reference proteome</keyword>
<evidence type="ECO:0000313" key="1">
    <source>
        <dbReference type="Proteomes" id="UP000515211"/>
    </source>
</evidence>
<gene>
    <name evidence="2" type="primary">LOC127741608</name>
</gene>
<protein>
    <submittedName>
        <fullName evidence="2">Secreted RxLR effector protein 161-like</fullName>
    </submittedName>
</protein>